<dbReference type="PANTHER" id="PTHR38790">
    <property type="entry name" value="2EXR DOMAIN-CONTAINING PROTEIN-RELATED"/>
    <property type="match status" value="1"/>
</dbReference>
<dbReference type="Proteomes" id="UP001283341">
    <property type="component" value="Unassembled WGS sequence"/>
</dbReference>
<gene>
    <name evidence="2" type="ORF">B0H66DRAFT_6771</name>
</gene>
<evidence type="ECO:0000313" key="3">
    <source>
        <dbReference type="Proteomes" id="UP001283341"/>
    </source>
</evidence>
<evidence type="ECO:0000313" key="2">
    <source>
        <dbReference type="EMBL" id="KAK3328921.1"/>
    </source>
</evidence>
<feature type="region of interest" description="Disordered" evidence="1">
    <location>
        <begin position="1"/>
        <end position="46"/>
    </location>
</feature>
<proteinExistence type="predicted"/>
<feature type="compositionally biased region" description="Acidic residues" evidence="1">
    <location>
        <begin position="37"/>
        <end position="46"/>
    </location>
</feature>
<dbReference type="PANTHER" id="PTHR38790:SF8">
    <property type="entry name" value="F-BOX DOMAIN-CONTAINING PROTEIN"/>
    <property type="match status" value="1"/>
</dbReference>
<protein>
    <submittedName>
        <fullName evidence="2">Uncharacterized protein</fullName>
    </submittedName>
</protein>
<sequence length="435" mass="48577">MEVDTIRSSSSSLFGGGDGQENRMPAYHTPKGLSSMWDDETGATQFDDDGPPLMSNNNAALAAVHHQNGNNILQFGNMPAPSSAAPLPPPLLPALTKTNNRRHEHNIRVGFFDLPLEIRLQIYELVNIANPKIERQLDPGYPNVRGTPYPMEAVVAATVRQEADDDDDDWAWVNHNGEIGNDKTKQPAAIRKTVSSPVGGACQQHQNRLLLPANRPTGHIPNALLTTCRRVYKEARCVPFHENEFTYVTCFSSGTSQALAFVNGLRVWQWAAMRHVRLEISARDLDGTDKQRLANWEALCEKWAFGLRGLRLTIIVIDEKTFGSTMDWTTDDNNQQQVYPWVDRGLKKLEALRSLEVELKTLATTALTDERKLDWCEGLRRRLLLPVPGRGGSNIDVVCVKKAPAVVESMAPWSCAFRGVETREAYVRNTSWLAQ</sequence>
<reference evidence="2" key="1">
    <citation type="journal article" date="2023" name="Mol. Phylogenet. Evol.">
        <title>Genome-scale phylogeny and comparative genomics of the fungal order Sordariales.</title>
        <authorList>
            <person name="Hensen N."/>
            <person name="Bonometti L."/>
            <person name="Westerberg I."/>
            <person name="Brannstrom I.O."/>
            <person name="Guillou S."/>
            <person name="Cros-Aarteil S."/>
            <person name="Calhoun S."/>
            <person name="Haridas S."/>
            <person name="Kuo A."/>
            <person name="Mondo S."/>
            <person name="Pangilinan J."/>
            <person name="Riley R."/>
            <person name="LaButti K."/>
            <person name="Andreopoulos B."/>
            <person name="Lipzen A."/>
            <person name="Chen C."/>
            <person name="Yan M."/>
            <person name="Daum C."/>
            <person name="Ng V."/>
            <person name="Clum A."/>
            <person name="Steindorff A."/>
            <person name="Ohm R.A."/>
            <person name="Martin F."/>
            <person name="Silar P."/>
            <person name="Natvig D.O."/>
            <person name="Lalanne C."/>
            <person name="Gautier V."/>
            <person name="Ament-Velasquez S.L."/>
            <person name="Kruys A."/>
            <person name="Hutchinson M.I."/>
            <person name="Powell A.J."/>
            <person name="Barry K."/>
            <person name="Miller A.N."/>
            <person name="Grigoriev I.V."/>
            <person name="Debuchy R."/>
            <person name="Gladieux P."/>
            <person name="Hiltunen Thoren M."/>
            <person name="Johannesson H."/>
        </authorList>
    </citation>
    <scope>NUCLEOTIDE SEQUENCE</scope>
    <source>
        <strain evidence="2">CBS 118394</strain>
    </source>
</reference>
<organism evidence="2 3">
    <name type="scientific">Apodospora peruviana</name>
    <dbReference type="NCBI Taxonomy" id="516989"/>
    <lineage>
        <taxon>Eukaryota</taxon>
        <taxon>Fungi</taxon>
        <taxon>Dikarya</taxon>
        <taxon>Ascomycota</taxon>
        <taxon>Pezizomycotina</taxon>
        <taxon>Sordariomycetes</taxon>
        <taxon>Sordariomycetidae</taxon>
        <taxon>Sordariales</taxon>
        <taxon>Lasiosphaeriaceae</taxon>
        <taxon>Apodospora</taxon>
    </lineage>
</organism>
<accession>A0AAE0MDV0</accession>
<name>A0AAE0MDV0_9PEZI</name>
<evidence type="ECO:0000256" key="1">
    <source>
        <dbReference type="SAM" id="MobiDB-lite"/>
    </source>
</evidence>
<reference evidence="2" key="2">
    <citation type="submission" date="2023-06" db="EMBL/GenBank/DDBJ databases">
        <authorList>
            <consortium name="Lawrence Berkeley National Laboratory"/>
            <person name="Haridas S."/>
            <person name="Hensen N."/>
            <person name="Bonometti L."/>
            <person name="Westerberg I."/>
            <person name="Brannstrom I.O."/>
            <person name="Guillou S."/>
            <person name="Cros-Aarteil S."/>
            <person name="Calhoun S."/>
            <person name="Kuo A."/>
            <person name="Mondo S."/>
            <person name="Pangilinan J."/>
            <person name="Riley R."/>
            <person name="Labutti K."/>
            <person name="Andreopoulos B."/>
            <person name="Lipzen A."/>
            <person name="Chen C."/>
            <person name="Yanf M."/>
            <person name="Daum C."/>
            <person name="Ng V."/>
            <person name="Clum A."/>
            <person name="Steindorff A."/>
            <person name="Ohm R."/>
            <person name="Martin F."/>
            <person name="Silar P."/>
            <person name="Natvig D."/>
            <person name="Lalanne C."/>
            <person name="Gautier V."/>
            <person name="Ament-Velasquez S.L."/>
            <person name="Kruys A."/>
            <person name="Hutchinson M.I."/>
            <person name="Powell A.J."/>
            <person name="Barry K."/>
            <person name="Miller A.N."/>
            <person name="Grigoriev I.V."/>
            <person name="Debuchy R."/>
            <person name="Gladieux P."/>
            <person name="Thoren M.H."/>
            <person name="Johannesson H."/>
        </authorList>
    </citation>
    <scope>NUCLEOTIDE SEQUENCE</scope>
    <source>
        <strain evidence="2">CBS 118394</strain>
    </source>
</reference>
<dbReference type="EMBL" id="JAUEDM010000001">
    <property type="protein sequence ID" value="KAK3328921.1"/>
    <property type="molecule type" value="Genomic_DNA"/>
</dbReference>
<comment type="caution">
    <text evidence="2">The sequence shown here is derived from an EMBL/GenBank/DDBJ whole genome shotgun (WGS) entry which is preliminary data.</text>
</comment>
<keyword evidence="3" id="KW-1185">Reference proteome</keyword>
<dbReference type="AlphaFoldDB" id="A0AAE0MDV0"/>